<dbReference type="PANTHER" id="PTHR40132:SF1">
    <property type="entry name" value="PRE-MRNA-SPLICING FACTOR 38B"/>
    <property type="match status" value="1"/>
</dbReference>
<evidence type="ECO:0000313" key="2">
    <source>
        <dbReference type="EMBL" id="KAL1890860.1"/>
    </source>
</evidence>
<feature type="compositionally biased region" description="Basic and acidic residues" evidence="1">
    <location>
        <begin position="216"/>
        <end position="238"/>
    </location>
</feature>
<name>A0ABR3YR86_9PEZI</name>
<feature type="compositionally biased region" description="Basic and acidic residues" evidence="1">
    <location>
        <begin position="174"/>
        <end position="183"/>
    </location>
</feature>
<evidence type="ECO:0000256" key="1">
    <source>
        <dbReference type="SAM" id="MobiDB-lite"/>
    </source>
</evidence>
<feature type="region of interest" description="Disordered" evidence="1">
    <location>
        <begin position="61"/>
        <end position="317"/>
    </location>
</feature>
<dbReference type="EMBL" id="JAWCUI010000058">
    <property type="protein sequence ID" value="KAL1890860.1"/>
    <property type="molecule type" value="Genomic_DNA"/>
</dbReference>
<feature type="compositionally biased region" description="Basic residues" evidence="1">
    <location>
        <begin position="199"/>
        <end position="215"/>
    </location>
</feature>
<proteinExistence type="predicted"/>
<protein>
    <recommendedName>
        <fullName evidence="4">Pre-mRNA-splicing factor 38B</fullName>
    </recommendedName>
</protein>
<evidence type="ECO:0000313" key="3">
    <source>
        <dbReference type="Proteomes" id="UP001583186"/>
    </source>
</evidence>
<accession>A0ABR3YR86</accession>
<organism evidence="2 3">
    <name type="scientific">Sporothrix stenoceras</name>
    <dbReference type="NCBI Taxonomy" id="5173"/>
    <lineage>
        <taxon>Eukaryota</taxon>
        <taxon>Fungi</taxon>
        <taxon>Dikarya</taxon>
        <taxon>Ascomycota</taxon>
        <taxon>Pezizomycotina</taxon>
        <taxon>Sordariomycetes</taxon>
        <taxon>Sordariomycetidae</taxon>
        <taxon>Ophiostomatales</taxon>
        <taxon>Ophiostomataceae</taxon>
        <taxon>Sporothrix</taxon>
    </lineage>
</organism>
<reference evidence="2 3" key="1">
    <citation type="journal article" date="2024" name="IMA Fungus">
        <title>IMA Genome - F19 : A genome assembly and annotation guide to empower mycologists, including annotated draft genome sequences of Ceratocystis pirilliformis, Diaporthe australafricana, Fusarium ophioides, Paecilomyces lecythidis, and Sporothrix stenoceras.</title>
        <authorList>
            <person name="Aylward J."/>
            <person name="Wilson A.M."/>
            <person name="Visagie C.M."/>
            <person name="Spraker J."/>
            <person name="Barnes I."/>
            <person name="Buitendag C."/>
            <person name="Ceriani C."/>
            <person name="Del Mar Angel L."/>
            <person name="du Plessis D."/>
            <person name="Fuchs T."/>
            <person name="Gasser K."/>
            <person name="Kramer D."/>
            <person name="Li W."/>
            <person name="Munsamy K."/>
            <person name="Piso A."/>
            <person name="Price J.L."/>
            <person name="Sonnekus B."/>
            <person name="Thomas C."/>
            <person name="van der Nest A."/>
            <person name="van Dijk A."/>
            <person name="van Heerden A."/>
            <person name="van Vuuren N."/>
            <person name="Yilmaz N."/>
            <person name="Duong T.A."/>
            <person name="van der Merwe N.A."/>
            <person name="Wingfield M.J."/>
            <person name="Wingfield B.D."/>
        </authorList>
    </citation>
    <scope>NUCLEOTIDE SEQUENCE [LARGE SCALE GENOMIC DNA]</scope>
    <source>
        <strain evidence="2 3">CMW 5346</strain>
    </source>
</reference>
<feature type="compositionally biased region" description="Basic and acidic residues" evidence="1">
    <location>
        <begin position="135"/>
        <end position="159"/>
    </location>
</feature>
<gene>
    <name evidence="2" type="ORF">Sste5346_008001</name>
</gene>
<keyword evidence="3" id="KW-1185">Reference proteome</keyword>
<feature type="compositionally biased region" description="Basic and acidic residues" evidence="1">
    <location>
        <begin position="61"/>
        <end position="71"/>
    </location>
</feature>
<feature type="compositionally biased region" description="Basic residues" evidence="1">
    <location>
        <begin position="123"/>
        <end position="134"/>
    </location>
</feature>
<comment type="caution">
    <text evidence="2">The sequence shown here is derived from an EMBL/GenBank/DDBJ whole genome shotgun (WGS) entry which is preliminary data.</text>
</comment>
<feature type="region of interest" description="Disordered" evidence="1">
    <location>
        <begin position="362"/>
        <end position="406"/>
    </location>
</feature>
<evidence type="ECO:0008006" key="4">
    <source>
        <dbReference type="Google" id="ProtNLM"/>
    </source>
</evidence>
<feature type="compositionally biased region" description="Acidic residues" evidence="1">
    <location>
        <begin position="239"/>
        <end position="253"/>
    </location>
</feature>
<sequence length="406" mass="47311">MDDLDMQAYKMLVDPEPPTSRGTRPASKMKPNTRFLSHIVREAKSHNAALLARETADAQRRLKKLDRKDGEDGGSSEEEKEDRRHRRQRRDRGDDSTRYSARGGDRHRRRRHHRDDDDDEHRSSHRHRSHRSHHRDSSREDREREREKKDRDRDRESKSRSRRHHRDRDDDRDDRDTDKDRSSFKRKHRERSSSPGSWRSRRRSASPRPSKHDRHDRHDRDGERERTRARSSYDKSDSDRDDSDSDYSSDPLDEFVGPKLASDRLGGSSNNDSGIRIRGRGAVSASSSSMDRHFAADYDPANDVEHPLPAPRPQVPHRLSSTIAADDASTEMQEDRKQLLRDNTERLKAAGFTDKEIAILSRGGRRRLDTSNSNSKSPWAKKGEAREWDRDKVAGNDGPPRPEWAR</sequence>
<dbReference type="PANTHER" id="PTHR40132">
    <property type="entry name" value="PRE-MRNA-SPLICING FACTOR 38B"/>
    <property type="match status" value="1"/>
</dbReference>
<feature type="compositionally biased region" description="Basic and acidic residues" evidence="1">
    <location>
        <begin position="381"/>
        <end position="394"/>
    </location>
</feature>
<feature type="region of interest" description="Disordered" evidence="1">
    <location>
        <begin position="1"/>
        <end position="33"/>
    </location>
</feature>
<dbReference type="Proteomes" id="UP001583186">
    <property type="component" value="Unassembled WGS sequence"/>
</dbReference>